<reference evidence="4 5" key="1">
    <citation type="submission" date="2020-06" db="EMBL/GenBank/DDBJ databases">
        <title>Actinomadura xiongansis sp. nov., isolated from soil of Baiyangdian.</title>
        <authorList>
            <person name="Zhang X."/>
        </authorList>
    </citation>
    <scope>NUCLEOTIDE SEQUENCE [LARGE SCALE GENOMIC DNA]</scope>
    <source>
        <strain evidence="4 5">HBUM206468</strain>
    </source>
</reference>
<dbReference type="SUPFAM" id="SSF52540">
    <property type="entry name" value="P-loop containing nucleoside triphosphate hydrolases"/>
    <property type="match status" value="1"/>
</dbReference>
<comment type="caution">
    <text evidence="4">The sequence shown here is derived from an EMBL/GenBank/DDBJ whole genome shotgun (WGS) entry which is preliminary data.</text>
</comment>
<sequence length="247" mass="26913">MRIELRDIHVTLADRPVLTEVGLSFREGEQVAILGPSGAGKTTLLRVIVGAVAPQRGAVLVDGIDPHASRAALTMLRRSIGCVRQRDDLVRGVTARTNILASVAYQWRLRDWGSVLLGNVPRRYRDRLAEVTMRYEIAEVLAAPVERLSGGQRQRVAVARAVFGRPRLLLADESTSGLDPVRATRALDDLQYGGATLIATTHDLRIAQRFPRVIALRDGAVVFDGGFTGPADLRRIYGDDTGTETVA</sequence>
<name>A0ABR7LZS7_9ACTN</name>
<dbReference type="EMBL" id="JABVEC010000038">
    <property type="protein sequence ID" value="MBC6470265.1"/>
    <property type="molecule type" value="Genomic_DNA"/>
</dbReference>
<evidence type="ECO:0000256" key="1">
    <source>
        <dbReference type="ARBA" id="ARBA00022741"/>
    </source>
</evidence>
<dbReference type="InterPro" id="IPR015854">
    <property type="entry name" value="ABC_transpr_LolD-like"/>
</dbReference>
<dbReference type="Proteomes" id="UP000805614">
    <property type="component" value="Unassembled WGS sequence"/>
</dbReference>
<evidence type="ECO:0000313" key="4">
    <source>
        <dbReference type="EMBL" id="MBC6470265.1"/>
    </source>
</evidence>
<dbReference type="InterPro" id="IPR017871">
    <property type="entry name" value="ABC_transporter-like_CS"/>
</dbReference>
<keyword evidence="5" id="KW-1185">Reference proteome</keyword>
<dbReference type="PANTHER" id="PTHR24220">
    <property type="entry name" value="IMPORT ATP-BINDING PROTEIN"/>
    <property type="match status" value="1"/>
</dbReference>
<keyword evidence="2 4" id="KW-0067">ATP-binding</keyword>
<dbReference type="Gene3D" id="3.40.50.300">
    <property type="entry name" value="P-loop containing nucleotide triphosphate hydrolases"/>
    <property type="match status" value="1"/>
</dbReference>
<evidence type="ECO:0000256" key="2">
    <source>
        <dbReference type="ARBA" id="ARBA00022840"/>
    </source>
</evidence>
<protein>
    <submittedName>
        <fullName evidence="4">ATP-binding cassette domain-containing protein</fullName>
    </submittedName>
</protein>
<accession>A0ABR7LZS7</accession>
<evidence type="ECO:0000259" key="3">
    <source>
        <dbReference type="PROSITE" id="PS50893"/>
    </source>
</evidence>
<dbReference type="SMART" id="SM00382">
    <property type="entry name" value="AAA"/>
    <property type="match status" value="1"/>
</dbReference>
<feature type="domain" description="ABC transporter" evidence="3">
    <location>
        <begin position="3"/>
        <end position="243"/>
    </location>
</feature>
<dbReference type="GO" id="GO:0005524">
    <property type="term" value="F:ATP binding"/>
    <property type="evidence" value="ECO:0007669"/>
    <property type="project" value="UniProtKB-KW"/>
</dbReference>
<organism evidence="4 5">
    <name type="scientific">Actinomadura alba</name>
    <dbReference type="NCBI Taxonomy" id="406431"/>
    <lineage>
        <taxon>Bacteria</taxon>
        <taxon>Bacillati</taxon>
        <taxon>Actinomycetota</taxon>
        <taxon>Actinomycetes</taxon>
        <taxon>Streptosporangiales</taxon>
        <taxon>Thermomonosporaceae</taxon>
        <taxon>Actinomadura</taxon>
    </lineage>
</organism>
<proteinExistence type="predicted"/>
<dbReference type="Pfam" id="PF00005">
    <property type="entry name" value="ABC_tran"/>
    <property type="match status" value="1"/>
</dbReference>
<gene>
    <name evidence="4" type="ORF">HKK74_32955</name>
</gene>
<dbReference type="InterPro" id="IPR027417">
    <property type="entry name" value="P-loop_NTPase"/>
</dbReference>
<dbReference type="PROSITE" id="PS50893">
    <property type="entry name" value="ABC_TRANSPORTER_2"/>
    <property type="match status" value="1"/>
</dbReference>
<keyword evidence="1" id="KW-0547">Nucleotide-binding</keyword>
<dbReference type="InterPro" id="IPR003439">
    <property type="entry name" value="ABC_transporter-like_ATP-bd"/>
</dbReference>
<evidence type="ECO:0000313" key="5">
    <source>
        <dbReference type="Proteomes" id="UP000805614"/>
    </source>
</evidence>
<dbReference type="RefSeq" id="WP_187247303.1">
    <property type="nucleotide sequence ID" value="NZ_BAAAOK010000005.1"/>
</dbReference>
<dbReference type="InterPro" id="IPR003593">
    <property type="entry name" value="AAA+_ATPase"/>
</dbReference>
<dbReference type="PROSITE" id="PS00211">
    <property type="entry name" value="ABC_TRANSPORTER_1"/>
    <property type="match status" value="1"/>
</dbReference>